<gene>
    <name evidence="3" type="ORF">THITE_128347</name>
</gene>
<protein>
    <submittedName>
        <fullName evidence="3">Uncharacterized protein</fullName>
    </submittedName>
</protein>
<proteinExistence type="predicted"/>
<feature type="compositionally biased region" description="Gly residues" evidence="1">
    <location>
        <begin position="145"/>
        <end position="161"/>
    </location>
</feature>
<keyword evidence="2" id="KW-0812">Transmembrane</keyword>
<feature type="transmembrane region" description="Helical" evidence="2">
    <location>
        <begin position="308"/>
        <end position="328"/>
    </location>
</feature>
<feature type="region of interest" description="Disordered" evidence="1">
    <location>
        <begin position="137"/>
        <end position="161"/>
    </location>
</feature>
<feature type="region of interest" description="Disordered" evidence="1">
    <location>
        <begin position="179"/>
        <end position="214"/>
    </location>
</feature>
<feature type="compositionally biased region" description="Gly residues" evidence="1">
    <location>
        <begin position="180"/>
        <end position="192"/>
    </location>
</feature>
<organism evidence="3 4">
    <name type="scientific">Thermothielavioides terrestris (strain ATCC 38088 / NRRL 8126)</name>
    <name type="common">Thielavia terrestris</name>
    <dbReference type="NCBI Taxonomy" id="578455"/>
    <lineage>
        <taxon>Eukaryota</taxon>
        <taxon>Fungi</taxon>
        <taxon>Dikarya</taxon>
        <taxon>Ascomycota</taxon>
        <taxon>Pezizomycotina</taxon>
        <taxon>Sordariomycetes</taxon>
        <taxon>Sordariomycetidae</taxon>
        <taxon>Sordariales</taxon>
        <taxon>Chaetomiaceae</taxon>
        <taxon>Thermothielavioides</taxon>
        <taxon>Thermothielavioides terrestris</taxon>
    </lineage>
</organism>
<evidence type="ECO:0000313" key="4">
    <source>
        <dbReference type="Proteomes" id="UP000008181"/>
    </source>
</evidence>
<dbReference type="eggNOG" id="ENOG502RNI5">
    <property type="taxonomic scope" value="Eukaryota"/>
</dbReference>
<evidence type="ECO:0000313" key="3">
    <source>
        <dbReference type="EMBL" id="AEO67167.1"/>
    </source>
</evidence>
<accession>G2QZD4</accession>
<keyword evidence="2" id="KW-1133">Transmembrane helix</keyword>
<feature type="compositionally biased region" description="Pro residues" evidence="1">
    <location>
        <begin position="74"/>
        <end position="94"/>
    </location>
</feature>
<evidence type="ECO:0000256" key="1">
    <source>
        <dbReference type="SAM" id="MobiDB-lite"/>
    </source>
</evidence>
<name>G2QZD4_THETT</name>
<dbReference type="AlphaFoldDB" id="G2QZD4"/>
<keyword evidence="4" id="KW-1185">Reference proteome</keyword>
<dbReference type="OrthoDB" id="5215647at2759"/>
<dbReference type="Proteomes" id="UP000008181">
    <property type="component" value="Chromosome 2"/>
</dbReference>
<sequence>MSSALPYRPAPAVQPSSTAATGSGPGPGLGPSAVAPPFYNPPPPPSTASTLAYAPPVPIPEPVPGQYQTYPNPNSNPNPNPNPAYFPPQPPPPAATTVTTVTTAARPGLAATRSAAESALRELAALQRQRAMVVAGAHGSYPGPGQQGPGQRAGQGTGGGAGEGVGAGVGAVNGAAAGTAGAGAGVGQGGKPGLRTSGQGRGQGQAGQEQLAGDVEERVRVQTGLVLGELGRLVESVREIARRAEGERWRRVLVGGVIASVIPLVKRLFRRPRDEDESANRTEYAFRKSRGLISRILASTRRPGLGTLAFFVFAVLYIFQNEVSLRVARTVRRRLRRLVAKVEQGREALTDDDVKMLRGWRWRVLTWSE</sequence>
<dbReference type="HOGENOM" id="CLU_053361_0_0_1"/>
<dbReference type="RefSeq" id="XP_003653503.1">
    <property type="nucleotide sequence ID" value="XM_003653455.1"/>
</dbReference>
<evidence type="ECO:0000256" key="2">
    <source>
        <dbReference type="SAM" id="Phobius"/>
    </source>
</evidence>
<dbReference type="EMBL" id="CP003010">
    <property type="protein sequence ID" value="AEO67167.1"/>
    <property type="molecule type" value="Genomic_DNA"/>
</dbReference>
<keyword evidence="2" id="KW-0472">Membrane</keyword>
<reference evidence="3 4" key="1">
    <citation type="journal article" date="2011" name="Nat. Biotechnol.">
        <title>Comparative genomic analysis of the thermophilic biomass-degrading fungi Myceliophthora thermophila and Thielavia terrestris.</title>
        <authorList>
            <person name="Berka R.M."/>
            <person name="Grigoriev I.V."/>
            <person name="Otillar R."/>
            <person name="Salamov A."/>
            <person name="Grimwood J."/>
            <person name="Reid I."/>
            <person name="Ishmael N."/>
            <person name="John T."/>
            <person name="Darmond C."/>
            <person name="Moisan M.-C."/>
            <person name="Henrissat B."/>
            <person name="Coutinho P.M."/>
            <person name="Lombard V."/>
            <person name="Natvig D.O."/>
            <person name="Lindquist E."/>
            <person name="Schmutz J."/>
            <person name="Lucas S."/>
            <person name="Harris P."/>
            <person name="Powlowski J."/>
            <person name="Bellemare A."/>
            <person name="Taylor D."/>
            <person name="Butler G."/>
            <person name="de Vries R.P."/>
            <person name="Allijn I.E."/>
            <person name="van den Brink J."/>
            <person name="Ushinsky S."/>
            <person name="Storms R."/>
            <person name="Powell A.J."/>
            <person name="Paulsen I.T."/>
            <person name="Elbourne L.D.H."/>
            <person name="Baker S.E."/>
            <person name="Magnuson J."/>
            <person name="LaBoissiere S."/>
            <person name="Clutterbuck A.J."/>
            <person name="Martinez D."/>
            <person name="Wogulis M."/>
            <person name="de Leon A.L."/>
            <person name="Rey M.W."/>
            <person name="Tsang A."/>
        </authorList>
    </citation>
    <scope>NUCLEOTIDE SEQUENCE [LARGE SCALE GENOMIC DNA]</scope>
    <source>
        <strain evidence="4">ATCC 38088 / NRRL 8126</strain>
    </source>
</reference>
<dbReference type="KEGG" id="ttt:THITE_128347"/>
<dbReference type="GeneID" id="11515124"/>
<feature type="region of interest" description="Disordered" evidence="1">
    <location>
        <begin position="1"/>
        <end position="100"/>
    </location>
</feature>